<dbReference type="FunFam" id="1.10.10.60:FF:000140">
    <property type="entry name" value="Myb transcription factor"/>
    <property type="match status" value="1"/>
</dbReference>
<dbReference type="GO" id="GO:0005634">
    <property type="term" value="C:nucleus"/>
    <property type="evidence" value="ECO:0007669"/>
    <property type="project" value="UniProtKB-SubCell"/>
</dbReference>
<evidence type="ECO:0000256" key="2">
    <source>
        <dbReference type="ARBA" id="ARBA00022737"/>
    </source>
</evidence>
<proteinExistence type="predicted"/>
<evidence type="ECO:0000259" key="7">
    <source>
        <dbReference type="PROSITE" id="PS50090"/>
    </source>
</evidence>
<evidence type="ECO:0000313" key="9">
    <source>
        <dbReference type="EMBL" id="KAF3952323.1"/>
    </source>
</evidence>
<sequence>MGHHSCCNKQKVKRGLWSPEEDEKLINYISNYGHGCWSSVPKLAGLQRCGKSCRLRWINYLRPDLKRGSFSPQEAALIIELHGILGNKWAQIAKHLPGRTDNEVKNFWNSSIKKKLISHDVPTIATYPDMHYNGNSEEGFFSLNANPNWILSSQQDQLYLPTPTPMLQGFDHGDLKLEQTNYGANLVQFPPPMAPPSNSSSYDPLWSLGYQPHGQFDPNQEHQNFSTSGATQHYIGDKLIGPSISAPHYDEDPLTSMIPKPCDEIISGNCCCMPYSCASQDHDPLARLPYFPAGCNYPNDTQVPNNHMEYMDAIMSSSLSTSSYSSASSLSPLSSGQFVTNSNLHSSWET</sequence>
<evidence type="ECO:0000256" key="6">
    <source>
        <dbReference type="ARBA" id="ARBA00023242"/>
    </source>
</evidence>
<dbReference type="InterPro" id="IPR001005">
    <property type="entry name" value="SANT/Myb"/>
</dbReference>
<dbReference type="Gene3D" id="1.10.10.60">
    <property type="entry name" value="Homeodomain-like"/>
    <property type="match status" value="2"/>
</dbReference>
<protein>
    <submittedName>
        <fullName evidence="9">Uncharacterized protein</fullName>
    </submittedName>
</protein>
<dbReference type="Pfam" id="PF00249">
    <property type="entry name" value="Myb_DNA-binding"/>
    <property type="match status" value="2"/>
</dbReference>
<gene>
    <name evidence="9" type="ORF">CMV_022114</name>
</gene>
<keyword evidence="10" id="KW-1185">Reference proteome</keyword>
<feature type="domain" description="Myb-like" evidence="7">
    <location>
        <begin position="62"/>
        <end position="112"/>
    </location>
</feature>
<dbReference type="PANTHER" id="PTHR47997:SF87">
    <property type="entry name" value="TRANSCRIPTION FACTOR MYB26"/>
    <property type="match status" value="1"/>
</dbReference>
<dbReference type="AlphaFoldDB" id="A0A8J4QK50"/>
<keyword evidence="6" id="KW-0539">Nucleus</keyword>
<dbReference type="CDD" id="cd00167">
    <property type="entry name" value="SANT"/>
    <property type="match status" value="2"/>
</dbReference>
<keyword evidence="3" id="KW-0805">Transcription regulation</keyword>
<dbReference type="InterPro" id="IPR009057">
    <property type="entry name" value="Homeodomain-like_sf"/>
</dbReference>
<organism evidence="9 10">
    <name type="scientific">Castanea mollissima</name>
    <name type="common">Chinese chestnut</name>
    <dbReference type="NCBI Taxonomy" id="60419"/>
    <lineage>
        <taxon>Eukaryota</taxon>
        <taxon>Viridiplantae</taxon>
        <taxon>Streptophyta</taxon>
        <taxon>Embryophyta</taxon>
        <taxon>Tracheophyta</taxon>
        <taxon>Spermatophyta</taxon>
        <taxon>Magnoliopsida</taxon>
        <taxon>eudicotyledons</taxon>
        <taxon>Gunneridae</taxon>
        <taxon>Pentapetalae</taxon>
        <taxon>rosids</taxon>
        <taxon>fabids</taxon>
        <taxon>Fagales</taxon>
        <taxon>Fagaceae</taxon>
        <taxon>Castanea</taxon>
    </lineage>
</organism>
<dbReference type="PANTHER" id="PTHR47997">
    <property type="entry name" value="MYB DOMAIN PROTEIN 55"/>
    <property type="match status" value="1"/>
</dbReference>
<evidence type="ECO:0000256" key="5">
    <source>
        <dbReference type="ARBA" id="ARBA00023163"/>
    </source>
</evidence>
<name>A0A8J4QK50_9ROSI</name>
<keyword evidence="2" id="KW-0677">Repeat</keyword>
<comment type="caution">
    <text evidence="9">The sequence shown here is derived from an EMBL/GenBank/DDBJ whole genome shotgun (WGS) entry which is preliminary data.</text>
</comment>
<dbReference type="SUPFAM" id="SSF46689">
    <property type="entry name" value="Homeodomain-like"/>
    <property type="match status" value="1"/>
</dbReference>
<dbReference type="SMART" id="SM00717">
    <property type="entry name" value="SANT"/>
    <property type="match status" value="2"/>
</dbReference>
<keyword evidence="4" id="KW-0238">DNA-binding</keyword>
<dbReference type="OrthoDB" id="2143914at2759"/>
<evidence type="ECO:0000256" key="3">
    <source>
        <dbReference type="ARBA" id="ARBA00023015"/>
    </source>
</evidence>
<dbReference type="EMBL" id="JRKL02004549">
    <property type="protein sequence ID" value="KAF3952323.1"/>
    <property type="molecule type" value="Genomic_DNA"/>
</dbReference>
<dbReference type="InterPro" id="IPR017930">
    <property type="entry name" value="Myb_dom"/>
</dbReference>
<feature type="domain" description="HTH myb-type" evidence="8">
    <location>
        <begin position="66"/>
        <end position="116"/>
    </location>
</feature>
<feature type="domain" description="Myb-like" evidence="7">
    <location>
        <begin position="9"/>
        <end position="61"/>
    </location>
</feature>
<comment type="subcellular location">
    <subcellularLocation>
        <location evidence="1">Nucleus</location>
    </subcellularLocation>
</comment>
<dbReference type="InterPro" id="IPR051953">
    <property type="entry name" value="Plant_SW-associated_TFs"/>
</dbReference>
<reference evidence="9" key="1">
    <citation type="submission" date="2020-03" db="EMBL/GenBank/DDBJ databases">
        <title>Castanea mollissima Vanexum genome sequencing.</title>
        <authorList>
            <person name="Staton M."/>
        </authorList>
    </citation>
    <scope>NUCLEOTIDE SEQUENCE</scope>
    <source>
        <tissue evidence="9">Leaf</tissue>
    </source>
</reference>
<evidence type="ECO:0000256" key="4">
    <source>
        <dbReference type="ARBA" id="ARBA00023125"/>
    </source>
</evidence>
<dbReference type="FunFam" id="1.10.10.60:FF:000185">
    <property type="entry name" value="MYB transcription factor"/>
    <property type="match status" value="1"/>
</dbReference>
<keyword evidence="5" id="KW-0804">Transcription</keyword>
<evidence type="ECO:0000256" key="1">
    <source>
        <dbReference type="ARBA" id="ARBA00004123"/>
    </source>
</evidence>
<feature type="domain" description="HTH myb-type" evidence="8">
    <location>
        <begin position="9"/>
        <end position="65"/>
    </location>
</feature>
<dbReference type="PROSITE" id="PS50090">
    <property type="entry name" value="MYB_LIKE"/>
    <property type="match status" value="2"/>
</dbReference>
<dbReference type="GO" id="GO:0003677">
    <property type="term" value="F:DNA binding"/>
    <property type="evidence" value="ECO:0007669"/>
    <property type="project" value="UniProtKB-KW"/>
</dbReference>
<dbReference type="PROSITE" id="PS51294">
    <property type="entry name" value="HTH_MYB"/>
    <property type="match status" value="2"/>
</dbReference>
<accession>A0A8J4QK50</accession>
<evidence type="ECO:0000313" key="10">
    <source>
        <dbReference type="Proteomes" id="UP000737018"/>
    </source>
</evidence>
<evidence type="ECO:0000259" key="8">
    <source>
        <dbReference type="PROSITE" id="PS51294"/>
    </source>
</evidence>
<dbReference type="Proteomes" id="UP000737018">
    <property type="component" value="Unassembled WGS sequence"/>
</dbReference>